<accession>M2U4D5</accession>
<dbReference type="InterPro" id="IPR011060">
    <property type="entry name" value="RibuloseP-bd_barrel"/>
</dbReference>
<dbReference type="GO" id="GO:0006207">
    <property type="term" value="P:'de novo' pyrimidine nucleobase biosynthetic process"/>
    <property type="evidence" value="ECO:0007669"/>
    <property type="project" value="InterPro"/>
</dbReference>
<evidence type="ECO:0000256" key="7">
    <source>
        <dbReference type="HAMAP-Rule" id="MF_01200"/>
    </source>
</evidence>
<comment type="similarity">
    <text evidence="7">Belongs to the OMP decarboxylase family. Type 1 subfamily.</text>
</comment>
<dbReference type="CDD" id="cd04725">
    <property type="entry name" value="OMP_decarboxylase_like"/>
    <property type="match status" value="1"/>
</dbReference>
<feature type="binding site" evidence="7 9">
    <location>
        <position position="207"/>
    </location>
    <ligand>
        <name>substrate</name>
    </ligand>
</feature>
<gene>
    <name evidence="7" type="primary">pyrF</name>
    <name evidence="12" type="ORF">C725_1912</name>
</gene>
<feature type="active site" description="For OMPdecase activity" evidence="8">
    <location>
        <position position="66"/>
    </location>
</feature>
<feature type="domain" description="Orotidine 5'-phosphate decarboxylase" evidence="11">
    <location>
        <begin position="4"/>
        <end position="222"/>
    </location>
</feature>
<dbReference type="EMBL" id="AMRV01000005">
    <property type="protein sequence ID" value="EMD82872.1"/>
    <property type="molecule type" value="Genomic_DNA"/>
</dbReference>
<evidence type="ECO:0000256" key="3">
    <source>
        <dbReference type="ARBA" id="ARBA00022793"/>
    </source>
</evidence>
<evidence type="ECO:0000256" key="10">
    <source>
        <dbReference type="RuleBase" id="RU000512"/>
    </source>
</evidence>
<evidence type="ECO:0000256" key="1">
    <source>
        <dbReference type="ARBA" id="ARBA00002356"/>
    </source>
</evidence>
<keyword evidence="3 7" id="KW-0210">Decarboxylase</keyword>
<dbReference type="PANTHER" id="PTHR32119">
    <property type="entry name" value="OROTIDINE 5'-PHOSPHATE DECARBOXYLASE"/>
    <property type="match status" value="1"/>
</dbReference>
<dbReference type="InterPro" id="IPR001754">
    <property type="entry name" value="OMPdeCOase_dom"/>
</dbReference>
<feature type="active site" description="Proton donor" evidence="7">
    <location>
        <position position="63"/>
    </location>
</feature>
<evidence type="ECO:0000256" key="6">
    <source>
        <dbReference type="ARBA" id="ARBA00049157"/>
    </source>
</evidence>
<evidence type="ECO:0000259" key="11">
    <source>
        <dbReference type="SMART" id="SM00934"/>
    </source>
</evidence>
<name>M2U4D5_9SPHN</name>
<evidence type="ECO:0000256" key="5">
    <source>
        <dbReference type="ARBA" id="ARBA00023239"/>
    </source>
</evidence>
<evidence type="ECO:0000256" key="4">
    <source>
        <dbReference type="ARBA" id="ARBA00022975"/>
    </source>
</evidence>
<reference evidence="12 13" key="1">
    <citation type="journal article" date="2013" name="Genome Announc.">
        <title>Draft Genome Sequence of Strain JLT2015T, Belonging to the Family Sphingomonadaceae of the Alphaproteobacteria.</title>
        <authorList>
            <person name="Tang K."/>
            <person name="Liu K."/>
            <person name="Li S."/>
            <person name="Jiao N."/>
        </authorList>
    </citation>
    <scope>NUCLEOTIDE SEQUENCE [LARGE SCALE GENOMIC DNA]</scope>
    <source>
        <strain evidence="12 13">JLT2015</strain>
    </source>
</reference>
<proteinExistence type="inferred from homology"/>
<sequence>MPNPIFCAIDTGDLEHARDLVSAVGPHVGGIKLGLEFWNAFGRKGVETIVEASSGKSLFLDLKLHDIPNTVGGAVRALEDLPVDILTVHASGGEAMMRAARAAAPERTKVVAVTVLTSLSDEDLTALGTDGGVDAQVERLALLTRRAGLDGIVCSPQEVAARSAAWPDGLFVVPGIRPHGADMGDQKRALTPQEALDAGASVLVIGRPITKADNPGEAAEAIAAQMK</sequence>
<comment type="caution">
    <text evidence="12">The sequence shown here is derived from an EMBL/GenBank/DDBJ whole genome shotgun (WGS) entry which is preliminary data.</text>
</comment>
<dbReference type="InterPro" id="IPR014732">
    <property type="entry name" value="OMPdecase"/>
</dbReference>
<dbReference type="HAMAP" id="MF_01200_B">
    <property type="entry name" value="OMPdecase_type1_B"/>
    <property type="match status" value="1"/>
</dbReference>
<dbReference type="AlphaFoldDB" id="M2U4D5"/>
<evidence type="ECO:0000256" key="9">
    <source>
        <dbReference type="PIRSR" id="PIRSR614732-2"/>
    </source>
</evidence>
<dbReference type="RefSeq" id="WP_008602265.1">
    <property type="nucleotide sequence ID" value="NZ_AMRV01000005.1"/>
</dbReference>
<dbReference type="UniPathway" id="UPA00070">
    <property type="reaction ID" value="UER00120"/>
</dbReference>
<dbReference type="Proteomes" id="UP000011717">
    <property type="component" value="Unassembled WGS sequence"/>
</dbReference>
<feature type="active site" description="For OMPdecase activity" evidence="8">
    <location>
        <position position="63"/>
    </location>
</feature>
<dbReference type="SUPFAM" id="SSF51366">
    <property type="entry name" value="Ribulose-phoshate binding barrel"/>
    <property type="match status" value="1"/>
</dbReference>
<comment type="catalytic activity">
    <reaction evidence="6 7 10">
        <text>orotidine 5'-phosphate + H(+) = UMP + CO2</text>
        <dbReference type="Rhea" id="RHEA:11596"/>
        <dbReference type="ChEBI" id="CHEBI:15378"/>
        <dbReference type="ChEBI" id="CHEBI:16526"/>
        <dbReference type="ChEBI" id="CHEBI:57538"/>
        <dbReference type="ChEBI" id="CHEBI:57865"/>
        <dbReference type="EC" id="4.1.1.23"/>
    </reaction>
</comment>
<keyword evidence="5 7" id="KW-0456">Lyase</keyword>
<feature type="binding site" evidence="7 9">
    <location>
        <position position="117"/>
    </location>
    <ligand>
        <name>substrate</name>
    </ligand>
</feature>
<dbReference type="PROSITE" id="PS00156">
    <property type="entry name" value="OMPDECASE"/>
    <property type="match status" value="1"/>
</dbReference>
<feature type="binding site" evidence="7 9">
    <location>
        <position position="10"/>
    </location>
    <ligand>
        <name>substrate</name>
    </ligand>
</feature>
<protein>
    <recommendedName>
        <fullName evidence="7">Orotidine 5'-phosphate decarboxylase</fullName>
        <ecNumber evidence="7">4.1.1.23</ecNumber>
    </recommendedName>
    <alternativeName>
        <fullName evidence="7">OMP decarboxylase</fullName>
        <shortName evidence="7">OMPDCase</shortName>
        <shortName evidence="7">OMPdecase</shortName>
    </alternativeName>
</protein>
<evidence type="ECO:0000313" key="13">
    <source>
        <dbReference type="Proteomes" id="UP000011717"/>
    </source>
</evidence>
<dbReference type="InterPro" id="IPR018089">
    <property type="entry name" value="OMPdecase_AS"/>
</dbReference>
<dbReference type="OrthoDB" id="9806203at2"/>
<dbReference type="GO" id="GO:0004590">
    <property type="term" value="F:orotidine-5'-phosphate decarboxylase activity"/>
    <property type="evidence" value="ECO:0007669"/>
    <property type="project" value="UniProtKB-UniRule"/>
</dbReference>
<dbReference type="Gene3D" id="3.20.20.70">
    <property type="entry name" value="Aldolase class I"/>
    <property type="match status" value="1"/>
</dbReference>
<evidence type="ECO:0000313" key="12">
    <source>
        <dbReference type="EMBL" id="EMD82872.1"/>
    </source>
</evidence>
<evidence type="ECO:0000256" key="8">
    <source>
        <dbReference type="PIRSR" id="PIRSR614732-1"/>
    </source>
</evidence>
<dbReference type="Pfam" id="PF00215">
    <property type="entry name" value="OMPdecase"/>
    <property type="match status" value="1"/>
</dbReference>
<dbReference type="EC" id="4.1.1.23" evidence="7"/>
<feature type="binding site" evidence="7 9">
    <location>
        <position position="32"/>
    </location>
    <ligand>
        <name>substrate</name>
    </ligand>
</feature>
<dbReference type="GO" id="GO:0044205">
    <property type="term" value="P:'de novo' UMP biosynthetic process"/>
    <property type="evidence" value="ECO:0007669"/>
    <property type="project" value="UniProtKB-UniRule"/>
</dbReference>
<comment type="subunit">
    <text evidence="7">Homodimer.</text>
</comment>
<comment type="function">
    <text evidence="1 7">Catalyzes the decarboxylation of orotidine 5'-monophosphate (OMP) to uridine 5'-monophosphate (UMP).</text>
</comment>
<dbReference type="PANTHER" id="PTHR32119:SF2">
    <property type="entry name" value="OROTIDINE 5'-PHOSPHATE DECARBOXYLASE"/>
    <property type="match status" value="1"/>
</dbReference>
<feature type="active site" description="For OMPdecase activity" evidence="8">
    <location>
        <position position="61"/>
    </location>
</feature>
<feature type="binding site" evidence="7 9">
    <location>
        <position position="206"/>
    </location>
    <ligand>
        <name>substrate</name>
    </ligand>
</feature>
<comment type="pathway">
    <text evidence="2 7 10">Pyrimidine metabolism; UMP biosynthesis via de novo pathway; UMP from orotate: step 2/2.</text>
</comment>
<dbReference type="NCBIfam" id="NF001273">
    <property type="entry name" value="PRK00230.1"/>
    <property type="match status" value="1"/>
</dbReference>
<feature type="binding site" evidence="7">
    <location>
        <begin position="61"/>
        <end position="70"/>
    </location>
    <ligand>
        <name>substrate</name>
    </ligand>
</feature>
<dbReference type="PATRIC" id="fig|1234595.3.peg.1914"/>
<feature type="binding site" evidence="7 9">
    <location>
        <position position="177"/>
    </location>
    <ligand>
        <name>substrate</name>
    </ligand>
</feature>
<keyword evidence="13" id="KW-1185">Reference proteome</keyword>
<dbReference type="InterPro" id="IPR047596">
    <property type="entry name" value="OMPdecase_bac"/>
</dbReference>
<dbReference type="GO" id="GO:0005829">
    <property type="term" value="C:cytosol"/>
    <property type="evidence" value="ECO:0007669"/>
    <property type="project" value="TreeGrafter"/>
</dbReference>
<keyword evidence="4 7" id="KW-0665">Pyrimidine biosynthesis</keyword>
<evidence type="ECO:0000256" key="2">
    <source>
        <dbReference type="ARBA" id="ARBA00004861"/>
    </source>
</evidence>
<organism evidence="12 13">
    <name type="scientific">Pacificimonas flava</name>
    <dbReference type="NCBI Taxonomy" id="1234595"/>
    <lineage>
        <taxon>Bacteria</taxon>
        <taxon>Pseudomonadati</taxon>
        <taxon>Pseudomonadota</taxon>
        <taxon>Alphaproteobacteria</taxon>
        <taxon>Sphingomonadales</taxon>
        <taxon>Sphingosinicellaceae</taxon>
        <taxon>Pacificimonas</taxon>
    </lineage>
</organism>
<dbReference type="NCBIfam" id="TIGR01740">
    <property type="entry name" value="pyrF"/>
    <property type="match status" value="1"/>
</dbReference>
<feature type="binding site" evidence="7 9">
    <location>
        <position position="186"/>
    </location>
    <ligand>
        <name>substrate</name>
    </ligand>
</feature>
<dbReference type="SMART" id="SM00934">
    <property type="entry name" value="OMPdecase"/>
    <property type="match status" value="1"/>
</dbReference>
<dbReference type="InterPro" id="IPR013785">
    <property type="entry name" value="Aldolase_TIM"/>
</dbReference>